<dbReference type="PANTHER" id="PTHR31446">
    <property type="entry name" value="ACID PHOSPHATASE/VANADIUM-DEPENDENT HALOPEROXIDASE-RELATED PROTEIN"/>
    <property type="match status" value="1"/>
</dbReference>
<dbReference type="Pfam" id="PF02681">
    <property type="entry name" value="DUF212"/>
    <property type="match status" value="1"/>
</dbReference>
<evidence type="ECO:0008006" key="3">
    <source>
        <dbReference type="Google" id="ProtNLM"/>
    </source>
</evidence>
<keyword evidence="2" id="KW-1185">Reference proteome</keyword>
<dbReference type="InterPro" id="IPR003832">
    <property type="entry name" value="DUF212"/>
</dbReference>
<name>A0AAV0YXC0_VICFA</name>
<sequence length="282" mass="30414">MMLLLQQSSFCVTPSSQFPSFFSQRNQLRLQQELGSFHFPRKAKASTFIVSSSLGAGFFNDIAQIAQNKVLVAAGVSMAIGQFSKPFTSLFLYGKEFDIKALIQAGGFPSSHSSATVACATLLGLERGLSDPIFGLALVYAGLVMYDAQGVRREVGIHARTMNKLLLHMHSKHKDALINSEFGSSNPPKLEETHEKTLLLSQESTSLEAQQANARVLVKPGGKIRQSDEELLSSSGFSEEISNLVGDGLLPFKESVGHTDVEVIAGGLLGFFVGLAVFNLKS</sequence>
<dbReference type="CDD" id="cd01610">
    <property type="entry name" value="PAP2_like"/>
    <property type="match status" value="1"/>
</dbReference>
<gene>
    <name evidence="1" type="ORF">VFH_I403480</name>
</gene>
<organism evidence="1 2">
    <name type="scientific">Vicia faba</name>
    <name type="common">Broad bean</name>
    <name type="synonym">Faba vulgaris</name>
    <dbReference type="NCBI Taxonomy" id="3906"/>
    <lineage>
        <taxon>Eukaryota</taxon>
        <taxon>Viridiplantae</taxon>
        <taxon>Streptophyta</taxon>
        <taxon>Embryophyta</taxon>
        <taxon>Tracheophyta</taxon>
        <taxon>Spermatophyta</taxon>
        <taxon>Magnoliopsida</taxon>
        <taxon>eudicotyledons</taxon>
        <taxon>Gunneridae</taxon>
        <taxon>Pentapetalae</taxon>
        <taxon>rosids</taxon>
        <taxon>fabids</taxon>
        <taxon>Fabales</taxon>
        <taxon>Fabaceae</taxon>
        <taxon>Papilionoideae</taxon>
        <taxon>50 kb inversion clade</taxon>
        <taxon>NPAAA clade</taxon>
        <taxon>Hologalegina</taxon>
        <taxon>IRL clade</taxon>
        <taxon>Fabeae</taxon>
        <taxon>Vicia</taxon>
    </lineage>
</organism>
<dbReference type="EMBL" id="OX451736">
    <property type="protein sequence ID" value="CAI8589668.1"/>
    <property type="molecule type" value="Genomic_DNA"/>
</dbReference>
<dbReference type="AlphaFoldDB" id="A0AAV0YXC0"/>
<proteinExistence type="predicted"/>
<evidence type="ECO:0000313" key="1">
    <source>
        <dbReference type="EMBL" id="CAI8589668.1"/>
    </source>
</evidence>
<dbReference type="PANTHER" id="PTHR31446:SF2">
    <property type="entry name" value="ACID PHOSPHATASE_VANADIUM-DEPENDENT HALOPEROXIDASE-RELATED PROTEIN"/>
    <property type="match status" value="1"/>
</dbReference>
<reference evidence="1 2" key="1">
    <citation type="submission" date="2023-01" db="EMBL/GenBank/DDBJ databases">
        <authorList>
            <person name="Kreplak J."/>
        </authorList>
    </citation>
    <scope>NUCLEOTIDE SEQUENCE [LARGE SCALE GENOMIC DNA]</scope>
</reference>
<dbReference type="Proteomes" id="UP001157006">
    <property type="component" value="Chromosome 1L"/>
</dbReference>
<evidence type="ECO:0000313" key="2">
    <source>
        <dbReference type="Proteomes" id="UP001157006"/>
    </source>
</evidence>
<protein>
    <recommendedName>
        <fullName evidence="3">Acid phosphatase/vanadium-dependent haloperoxidase-related protein</fullName>
    </recommendedName>
</protein>
<accession>A0AAV0YXC0</accession>